<sequence>MWVWIAVVVLAVVVLAAAGTRVVGRLQGLQRAARKLQHRQEEALALQVKAERMQQTMLELQQRAEAAQGQVAQIKAGLGRR</sequence>
<keyword evidence="3" id="KW-1185">Reference proteome</keyword>
<protein>
    <submittedName>
        <fullName evidence="2">Uncharacterized protein</fullName>
    </submittedName>
</protein>
<organism evidence="2 3">
    <name type="scientific">Actinoplanes utahensis</name>
    <dbReference type="NCBI Taxonomy" id="1869"/>
    <lineage>
        <taxon>Bacteria</taxon>
        <taxon>Bacillati</taxon>
        <taxon>Actinomycetota</taxon>
        <taxon>Actinomycetes</taxon>
        <taxon>Micromonosporales</taxon>
        <taxon>Micromonosporaceae</taxon>
        <taxon>Actinoplanes</taxon>
    </lineage>
</organism>
<feature type="coiled-coil region" evidence="1">
    <location>
        <begin position="26"/>
        <end position="70"/>
    </location>
</feature>
<accession>A0A0A6U9Y9</accession>
<comment type="caution">
    <text evidence="2">The sequence shown here is derived from an EMBL/GenBank/DDBJ whole genome shotgun (WGS) entry which is preliminary data.</text>
</comment>
<gene>
    <name evidence="2" type="ORF">MB27_41440</name>
</gene>
<proteinExistence type="predicted"/>
<evidence type="ECO:0000313" key="3">
    <source>
        <dbReference type="Proteomes" id="UP000054537"/>
    </source>
</evidence>
<dbReference type="RefSeq" id="WP_043533809.1">
    <property type="nucleotide sequence ID" value="NZ_BAABKU010000005.1"/>
</dbReference>
<name>A0A0A6U9Y9_ACTUT</name>
<dbReference type="OrthoDB" id="3298860at2"/>
<dbReference type="Proteomes" id="UP000054537">
    <property type="component" value="Unassembled WGS sequence"/>
</dbReference>
<evidence type="ECO:0000313" key="2">
    <source>
        <dbReference type="EMBL" id="KHD72241.1"/>
    </source>
</evidence>
<keyword evidence="1" id="KW-0175">Coiled coil</keyword>
<dbReference type="eggNOG" id="ENOG5031TDC">
    <property type="taxonomic scope" value="Bacteria"/>
</dbReference>
<evidence type="ECO:0000256" key="1">
    <source>
        <dbReference type="SAM" id="Coils"/>
    </source>
</evidence>
<dbReference type="AlphaFoldDB" id="A0A0A6U9Y9"/>
<reference evidence="2 3" key="1">
    <citation type="submission" date="2014-10" db="EMBL/GenBank/DDBJ databases">
        <title>Draft genome sequence of Actinoplanes utahensis NRRL 12052.</title>
        <authorList>
            <person name="Velasco-Bucheli B."/>
            <person name="del Cerro C."/>
            <person name="Hormigo D."/>
            <person name="Garcia J.L."/>
            <person name="Acebal C."/>
            <person name="Arroyo M."/>
            <person name="de la Mata I."/>
        </authorList>
    </citation>
    <scope>NUCLEOTIDE SEQUENCE [LARGE SCALE GENOMIC DNA]</scope>
    <source>
        <strain evidence="2 3">NRRL 12052</strain>
    </source>
</reference>
<dbReference type="EMBL" id="JRTT01000139">
    <property type="protein sequence ID" value="KHD72241.1"/>
    <property type="molecule type" value="Genomic_DNA"/>
</dbReference>
<dbReference type="STRING" id="1869.MB27_41440"/>